<evidence type="ECO:0000313" key="3">
    <source>
        <dbReference type="EMBL" id="GAA3701897.1"/>
    </source>
</evidence>
<dbReference type="Proteomes" id="UP001500752">
    <property type="component" value="Unassembled WGS sequence"/>
</dbReference>
<protein>
    <recommendedName>
        <fullName evidence="2">NERD domain-containing protein</fullName>
    </recommendedName>
</protein>
<dbReference type="PROSITE" id="PS50965">
    <property type="entry name" value="NERD"/>
    <property type="match status" value="1"/>
</dbReference>
<keyword evidence="1" id="KW-0812">Transmembrane</keyword>
<organism evidence="3 4">
    <name type="scientific">Arthrobacter ginkgonis</name>
    <dbReference type="NCBI Taxonomy" id="1630594"/>
    <lineage>
        <taxon>Bacteria</taxon>
        <taxon>Bacillati</taxon>
        <taxon>Actinomycetota</taxon>
        <taxon>Actinomycetes</taxon>
        <taxon>Micrococcales</taxon>
        <taxon>Micrococcaceae</taxon>
        <taxon>Arthrobacter</taxon>
    </lineage>
</organism>
<feature type="domain" description="NERD" evidence="2">
    <location>
        <begin position="63"/>
        <end position="174"/>
    </location>
</feature>
<evidence type="ECO:0000256" key="1">
    <source>
        <dbReference type="SAM" id="Phobius"/>
    </source>
</evidence>
<keyword evidence="4" id="KW-1185">Reference proteome</keyword>
<dbReference type="RefSeq" id="WP_345154134.1">
    <property type="nucleotide sequence ID" value="NZ_BAABEO010000034.1"/>
</dbReference>
<feature type="transmembrane region" description="Helical" evidence="1">
    <location>
        <begin position="250"/>
        <end position="272"/>
    </location>
</feature>
<evidence type="ECO:0000313" key="4">
    <source>
        <dbReference type="Proteomes" id="UP001500752"/>
    </source>
</evidence>
<gene>
    <name evidence="3" type="ORF">GCM10023081_42890</name>
</gene>
<keyword evidence="1" id="KW-1133">Transmembrane helix</keyword>
<reference evidence="4" key="1">
    <citation type="journal article" date="2019" name="Int. J. Syst. Evol. Microbiol.">
        <title>The Global Catalogue of Microorganisms (GCM) 10K type strain sequencing project: providing services to taxonomists for standard genome sequencing and annotation.</title>
        <authorList>
            <consortium name="The Broad Institute Genomics Platform"/>
            <consortium name="The Broad Institute Genome Sequencing Center for Infectious Disease"/>
            <person name="Wu L."/>
            <person name="Ma J."/>
        </authorList>
    </citation>
    <scope>NUCLEOTIDE SEQUENCE [LARGE SCALE GENOMIC DNA]</scope>
    <source>
        <strain evidence="4">JCM 30742</strain>
    </source>
</reference>
<sequence length="282" mass="30474">MESSSRTLAADGPGPAWDLRDRIPGQAVIGQLLDIQQEAPTRNWFARFFGANPLSLDALPWYRGALGEIRVARLLEGLGPEWTVLHAVPVGAGSSDIDHVVIGPTGAFTLNTKNHSGQTVWVAGNTVLVAGRKQPYIPAAVHEAARAEKLLSAATGEEVLVSGMIVIVGAKSLTIKVKTEGAIVLSDQQLVRRLKRRKRVLSPAQIATFSAAAIRPNTWHVRPPAEMHTDVAQEFRELRRLVDSARRRRALWATVLLAAGFATLANLVPAAIEAVPRVLLNQ</sequence>
<dbReference type="Pfam" id="PF08378">
    <property type="entry name" value="NERD"/>
    <property type="match status" value="1"/>
</dbReference>
<name>A0ABP7DBC4_9MICC</name>
<accession>A0ABP7DBC4</accession>
<dbReference type="InterPro" id="IPR011528">
    <property type="entry name" value="NERD"/>
</dbReference>
<keyword evidence="1" id="KW-0472">Membrane</keyword>
<dbReference type="EMBL" id="BAABEO010000034">
    <property type="protein sequence ID" value="GAA3701897.1"/>
    <property type="molecule type" value="Genomic_DNA"/>
</dbReference>
<evidence type="ECO:0000259" key="2">
    <source>
        <dbReference type="PROSITE" id="PS50965"/>
    </source>
</evidence>
<proteinExistence type="predicted"/>
<comment type="caution">
    <text evidence="3">The sequence shown here is derived from an EMBL/GenBank/DDBJ whole genome shotgun (WGS) entry which is preliminary data.</text>
</comment>